<feature type="region of interest" description="Disordered" evidence="1">
    <location>
        <begin position="24"/>
        <end position="78"/>
    </location>
</feature>
<accession>A0A5B7FZY8</accession>
<name>A0A5B7FZY8_PORTR</name>
<dbReference type="Proteomes" id="UP000324222">
    <property type="component" value="Unassembled WGS sequence"/>
</dbReference>
<evidence type="ECO:0000256" key="1">
    <source>
        <dbReference type="SAM" id="MobiDB-lite"/>
    </source>
</evidence>
<protein>
    <submittedName>
        <fullName evidence="2">Uncharacterized protein</fullName>
    </submittedName>
</protein>
<keyword evidence="3" id="KW-1185">Reference proteome</keyword>
<evidence type="ECO:0000313" key="3">
    <source>
        <dbReference type="Proteomes" id="UP000324222"/>
    </source>
</evidence>
<evidence type="ECO:0000313" key="2">
    <source>
        <dbReference type="EMBL" id="MPC52202.1"/>
    </source>
</evidence>
<reference evidence="2 3" key="1">
    <citation type="submission" date="2019-05" db="EMBL/GenBank/DDBJ databases">
        <title>Another draft genome of Portunus trituberculatus and its Hox gene families provides insights of decapod evolution.</title>
        <authorList>
            <person name="Jeong J.-H."/>
            <person name="Song I."/>
            <person name="Kim S."/>
            <person name="Choi T."/>
            <person name="Kim D."/>
            <person name="Ryu S."/>
            <person name="Kim W."/>
        </authorList>
    </citation>
    <scope>NUCLEOTIDE SEQUENCE [LARGE SCALE GENOMIC DNA]</scope>
    <source>
        <tissue evidence="2">Muscle</tissue>
    </source>
</reference>
<comment type="caution">
    <text evidence="2">The sequence shown here is derived from an EMBL/GenBank/DDBJ whole genome shotgun (WGS) entry which is preliminary data.</text>
</comment>
<organism evidence="2 3">
    <name type="scientific">Portunus trituberculatus</name>
    <name type="common">Swimming crab</name>
    <name type="synonym">Neptunus trituberculatus</name>
    <dbReference type="NCBI Taxonomy" id="210409"/>
    <lineage>
        <taxon>Eukaryota</taxon>
        <taxon>Metazoa</taxon>
        <taxon>Ecdysozoa</taxon>
        <taxon>Arthropoda</taxon>
        <taxon>Crustacea</taxon>
        <taxon>Multicrustacea</taxon>
        <taxon>Malacostraca</taxon>
        <taxon>Eumalacostraca</taxon>
        <taxon>Eucarida</taxon>
        <taxon>Decapoda</taxon>
        <taxon>Pleocyemata</taxon>
        <taxon>Brachyura</taxon>
        <taxon>Eubrachyura</taxon>
        <taxon>Portunoidea</taxon>
        <taxon>Portunidae</taxon>
        <taxon>Portuninae</taxon>
        <taxon>Portunus</taxon>
    </lineage>
</organism>
<dbReference type="EMBL" id="VSRR010010699">
    <property type="protein sequence ID" value="MPC52202.1"/>
    <property type="molecule type" value="Genomic_DNA"/>
</dbReference>
<feature type="compositionally biased region" description="Basic and acidic residues" evidence="1">
    <location>
        <begin position="42"/>
        <end position="55"/>
    </location>
</feature>
<gene>
    <name evidence="2" type="ORF">E2C01_046065</name>
</gene>
<sequence>MTCGYQSVLLSYITPTSTLRLSPPPALPYRRCCRQRPQLPPRRRDLLLPRREENSSGRLPQRPQRAAGGTKREGGMMGRREDRGVLARCHFPLLRCQAPTPPTTLAHSYLTELSPDK</sequence>
<dbReference type="AlphaFoldDB" id="A0A5B7FZY8"/>
<proteinExistence type="predicted"/>